<sequence length="85" mass="8971">MPFFKRKQDKQKATSPVVKEPVSVKRTPSNRSNPQSPDSINGDIDNGVPSSLLNPPGGGKPARLLLSEDVLDSADNNSGNVSLSA</sequence>
<proteinExistence type="predicted"/>
<protein>
    <submittedName>
        <fullName evidence="2">Uncharacterized protein</fullName>
    </submittedName>
</protein>
<organism evidence="2 3">
    <name type="scientific">Littorina saxatilis</name>
    <dbReference type="NCBI Taxonomy" id="31220"/>
    <lineage>
        <taxon>Eukaryota</taxon>
        <taxon>Metazoa</taxon>
        <taxon>Spiralia</taxon>
        <taxon>Lophotrochozoa</taxon>
        <taxon>Mollusca</taxon>
        <taxon>Gastropoda</taxon>
        <taxon>Caenogastropoda</taxon>
        <taxon>Littorinimorpha</taxon>
        <taxon>Littorinoidea</taxon>
        <taxon>Littorinidae</taxon>
        <taxon>Littorina</taxon>
    </lineage>
</organism>
<reference evidence="2 3" key="1">
    <citation type="submission" date="2024-02" db="EMBL/GenBank/DDBJ databases">
        <title>Chromosome-scale genome assembly of the rough periwinkle Littorina saxatilis.</title>
        <authorList>
            <person name="De Jode A."/>
            <person name="Faria R."/>
            <person name="Formenti G."/>
            <person name="Sims Y."/>
            <person name="Smith T.P."/>
            <person name="Tracey A."/>
            <person name="Wood J.M.D."/>
            <person name="Zagrodzka Z.B."/>
            <person name="Johannesson K."/>
            <person name="Butlin R.K."/>
            <person name="Leder E.H."/>
        </authorList>
    </citation>
    <scope>NUCLEOTIDE SEQUENCE [LARGE SCALE GENOMIC DNA]</scope>
    <source>
        <strain evidence="2">Snail1</strain>
        <tissue evidence="2">Muscle</tissue>
    </source>
</reference>
<evidence type="ECO:0000313" key="2">
    <source>
        <dbReference type="EMBL" id="KAK7087579.1"/>
    </source>
</evidence>
<evidence type="ECO:0000256" key="1">
    <source>
        <dbReference type="SAM" id="MobiDB-lite"/>
    </source>
</evidence>
<accession>A0AAN9AIS6</accession>
<keyword evidence="3" id="KW-1185">Reference proteome</keyword>
<name>A0AAN9AIS6_9CAEN</name>
<dbReference type="AlphaFoldDB" id="A0AAN9AIS6"/>
<gene>
    <name evidence="2" type="ORF">V1264_021611</name>
</gene>
<evidence type="ECO:0000313" key="3">
    <source>
        <dbReference type="Proteomes" id="UP001374579"/>
    </source>
</evidence>
<comment type="caution">
    <text evidence="2">The sequence shown here is derived from an EMBL/GenBank/DDBJ whole genome shotgun (WGS) entry which is preliminary data.</text>
</comment>
<dbReference type="Proteomes" id="UP001374579">
    <property type="component" value="Unassembled WGS sequence"/>
</dbReference>
<dbReference type="EMBL" id="JBAMIC010004070">
    <property type="protein sequence ID" value="KAK7087579.1"/>
    <property type="molecule type" value="Genomic_DNA"/>
</dbReference>
<feature type="region of interest" description="Disordered" evidence="1">
    <location>
        <begin position="1"/>
        <end position="63"/>
    </location>
</feature>
<feature type="compositionally biased region" description="Polar residues" evidence="1">
    <location>
        <begin position="26"/>
        <end position="39"/>
    </location>
</feature>